<dbReference type="PROSITE" id="PS51272">
    <property type="entry name" value="SLH"/>
    <property type="match status" value="3"/>
</dbReference>
<dbReference type="Pfam" id="PF17851">
    <property type="entry name" value="GH43_C2"/>
    <property type="match status" value="2"/>
</dbReference>
<dbReference type="PROSITE" id="PS51175">
    <property type="entry name" value="CBM6"/>
    <property type="match status" value="1"/>
</dbReference>
<feature type="domain" description="SLH" evidence="4">
    <location>
        <begin position="1617"/>
        <end position="1684"/>
    </location>
</feature>
<keyword evidence="1" id="KW-0732">Signal</keyword>
<reference evidence="5 6" key="1">
    <citation type="submission" date="2018-03" db="EMBL/GenBank/DDBJ databases">
        <title>Genome assembly of novel Miniimonas species PCH200.</title>
        <authorList>
            <person name="Thakur V."/>
            <person name="Kumar V."/>
            <person name="Singh D."/>
        </authorList>
    </citation>
    <scope>NUCLEOTIDE SEQUENCE [LARGE SCALE GENOMIC DNA]</scope>
    <source>
        <strain evidence="5 6">PCH200</strain>
    </source>
</reference>
<dbReference type="Gene3D" id="3.40.50.880">
    <property type="match status" value="1"/>
</dbReference>
<dbReference type="GO" id="GO:0005975">
    <property type="term" value="P:carbohydrate metabolic process"/>
    <property type="evidence" value="ECO:0007669"/>
    <property type="project" value="UniProtKB-ARBA"/>
</dbReference>
<sequence length="1745" mass="186872">MSFAAMASATAVPLPSPEPEIVVEEEDFSVLVFSKTAGFRHDSIPAGIAAIEKLGEENNFAVDTTEDSTQFTDENLANYDAVIWLSTTGDVLNAEQQEAFETYIGNGGGYAGVHAASDTEYDWPWYGELVGAYFAGHPQNQTATIKVEDHAHDSTAHLDDEWVRYDEWYNFRSNPRDTVHVLASLDETTYQAGASAMGIDHPIAWCHTFDGGRSWYTGGGHTIESFEEPDFVRHLLGGIQTAAGAVESDCTATQSSSFERVDLSDSTSNPMALKVADDGTVFYIERDGRVQRIDADTTVTTTVLDLSVTQSNEDGLLGITLDPNFSDNGWVYLYWSPTDLGGSGPHNRISRFTYDAVAQTIDPASGVTLLEVATQRDTCCHAGGDMLFDDEGNLILATGDNTNPFESGGFSPIDERAGRSSYDAQGTSANSNDLRGKLIRITPQDDGTYTVPEGNMFAPGTELTRPEIYAMGLRNPFRIGIDHTSGNLLVADYGPDSSQASPTRGPIGTVEWNIVAEPGFYGWPHCTGDNAGYNDYNFATGQSGEPFDCTGGVVNDSPNNTGLTELPPAIPAEIYYNAGGSPTTPEIGGGGAPMAGDTYVYDPELVSDVKWPAYWDGKAMFGEWNKGTMYSIQLAREDRTDIVDVNRVLPGIFDPSVGFNRPMDFEFGPDGALYVIDWGSGFGGNNPSSGIFKVNYVLGEVSPIARATADVTSGLAPLEVSFSSDGTRHPNGEAITLQWTFGDGSEPSTEANPVHVYEEEGSYVAQLTATDAEGRTGVANVTIVVGNIAPTITITFPENGGFFDFGDQVAYEVVVEDPDGTVDCADVTLFTALGHDSHAHPFEELSGCSGMIQTARDEGHGISENIFWVIEASYIDDGGSVGVPLRADDLQVLQPKTLQAEFFTSTGRLDSSDAAGDPGVVIEPTTDVAGGGSNIGYIEAGDWWAFDPISLAQIDTIALRAASPDGGGTVSLRWNDPEGPELASIDVPATGDWQSYVTTSGAPVEVPEGTGTLYFVSLDGGLNVNWAEFNGRGVTDNVRPDVALTIDDATPTAPATVTATATASDPDGEDSELTYEWDAGLGDGFADGGPEFTFTYEQAGTYRLQVRVTDPGGAFAVEYLTVTVVSESSPPPICLTGRSDDFLGDELDDDRWTTVVRRDQNIRVADGSLVIPASKTDIYGPGGDVSNIVLQELPDGDVVLTTEVSIAAREQYQQAGLIIYGDDDNYAKLVIQGRTASPDAGARIVQLAVEENGTAQEVNTSGLGVDFPDTVQLRLALTDGILTGSYSADGQSWTELPDTLELGEVSELGELKVGLTAFANTSSVSPVIDASFGWFQISPDDTATTPGPDDLFDGDALDACRWSVVREDTDRYRVTDGWLELDTTPTDIYGTDNGEVPNIVVQAQPAQDWTVETIVDVTALDQQYQQGGLILYGDDDNYVKLDVVARNAVGSARDLGLELRSEAGGVVLNPQPGVDGLEGDVFHLRLTKEGDTFTGAFSANGETWTPLAEAVTNTGLAEARVGLFALGAAAEPIVPVRFDHFLVVDDEEVPVEQAFVDVPPGTKFFTEISWLASERISTGWVLPDGTAEFRPVTPVARDAMAAFLYRLAGEPDFQLPEVSPFVDVPTSNQFYTEIAWLSSAGISTGWDNGDGTASFRPLEPIARDAMAAFLYRYSDVEGYPVPEVSAFDDVPTTNQFFTEISWLAENGIATGWIGEGNDGTDIFRPLNPVNRDAMAAFMYRLEHMG</sequence>
<dbReference type="Pfam" id="PF18911">
    <property type="entry name" value="PKD_4"/>
    <property type="match status" value="1"/>
</dbReference>
<dbReference type="InterPro" id="IPR035986">
    <property type="entry name" value="PKD_dom_sf"/>
</dbReference>
<evidence type="ECO:0000313" key="5">
    <source>
        <dbReference type="EMBL" id="PWD51252.1"/>
    </source>
</evidence>
<dbReference type="SMART" id="SM00606">
    <property type="entry name" value="CBD_IV"/>
    <property type="match status" value="1"/>
</dbReference>
<evidence type="ECO:0000256" key="1">
    <source>
        <dbReference type="ARBA" id="ARBA00022729"/>
    </source>
</evidence>
<gene>
    <name evidence="5" type="ORF">C8046_11900</name>
</gene>
<dbReference type="CDD" id="cd04080">
    <property type="entry name" value="CBM6_cellulase-like"/>
    <property type="match status" value="1"/>
</dbReference>
<dbReference type="Pfam" id="PF07995">
    <property type="entry name" value="GSDH"/>
    <property type="match status" value="1"/>
</dbReference>
<dbReference type="GO" id="GO:0030246">
    <property type="term" value="F:carbohydrate binding"/>
    <property type="evidence" value="ECO:0007669"/>
    <property type="project" value="InterPro"/>
</dbReference>
<evidence type="ECO:0000259" key="3">
    <source>
        <dbReference type="PROSITE" id="PS51175"/>
    </source>
</evidence>
<proteinExistence type="predicted"/>
<evidence type="ECO:0000313" key="6">
    <source>
        <dbReference type="Proteomes" id="UP000245166"/>
    </source>
</evidence>
<evidence type="ECO:0000259" key="2">
    <source>
        <dbReference type="PROSITE" id="PS50093"/>
    </source>
</evidence>
<feature type="domain" description="CBM6" evidence="3">
    <location>
        <begin position="896"/>
        <end position="1030"/>
    </location>
</feature>
<dbReference type="InterPro" id="IPR029010">
    <property type="entry name" value="ThuA-like"/>
</dbReference>
<dbReference type="SUPFAM" id="SSF49299">
    <property type="entry name" value="PKD domain"/>
    <property type="match status" value="2"/>
</dbReference>
<dbReference type="SUPFAM" id="SSF50952">
    <property type="entry name" value="Soluble quinoprotein glucose dehydrogenase"/>
    <property type="match status" value="1"/>
</dbReference>
<dbReference type="InterPro" id="IPR001119">
    <property type="entry name" value="SLH_dom"/>
</dbReference>
<dbReference type="SUPFAM" id="SSF49785">
    <property type="entry name" value="Galactose-binding domain-like"/>
    <property type="match status" value="1"/>
</dbReference>
<dbReference type="Pfam" id="PF03422">
    <property type="entry name" value="CBM_6"/>
    <property type="match status" value="1"/>
</dbReference>
<feature type="domain" description="SLH" evidence="4">
    <location>
        <begin position="1685"/>
        <end position="1745"/>
    </location>
</feature>
<organism evidence="5 6">
    <name type="scientific">Serinibacter arcticus</name>
    <dbReference type="NCBI Taxonomy" id="1655435"/>
    <lineage>
        <taxon>Bacteria</taxon>
        <taxon>Bacillati</taxon>
        <taxon>Actinomycetota</taxon>
        <taxon>Actinomycetes</taxon>
        <taxon>Micrococcales</taxon>
        <taxon>Beutenbergiaceae</taxon>
        <taxon>Serinibacter</taxon>
    </lineage>
</organism>
<dbReference type="InterPro" id="IPR012938">
    <property type="entry name" value="Glc/Sorbosone_DH"/>
</dbReference>
<feature type="domain" description="SLH" evidence="4">
    <location>
        <begin position="1551"/>
        <end position="1616"/>
    </location>
</feature>
<dbReference type="SMART" id="SM00089">
    <property type="entry name" value="PKD"/>
    <property type="match status" value="2"/>
</dbReference>
<dbReference type="Gene3D" id="2.60.120.200">
    <property type="match status" value="2"/>
</dbReference>
<dbReference type="InterPro" id="IPR011041">
    <property type="entry name" value="Quinoprot_gluc/sorb_DH_b-prop"/>
</dbReference>
<feature type="domain" description="PKD" evidence="2">
    <location>
        <begin position="703"/>
        <end position="785"/>
    </location>
</feature>
<dbReference type="SUPFAM" id="SSF52317">
    <property type="entry name" value="Class I glutamine amidotransferase-like"/>
    <property type="match status" value="1"/>
</dbReference>
<dbReference type="PANTHER" id="PTHR40469">
    <property type="entry name" value="SECRETED GLYCOSYL HYDROLASE"/>
    <property type="match status" value="1"/>
</dbReference>
<dbReference type="PANTHER" id="PTHR40469:SF2">
    <property type="entry name" value="GALACTOSE-BINDING DOMAIN-LIKE SUPERFAMILY PROTEIN"/>
    <property type="match status" value="1"/>
</dbReference>
<dbReference type="Proteomes" id="UP000245166">
    <property type="component" value="Unassembled WGS sequence"/>
</dbReference>
<dbReference type="InterPro" id="IPR006584">
    <property type="entry name" value="Cellulose-bd_IV"/>
</dbReference>
<dbReference type="InterPro" id="IPR022409">
    <property type="entry name" value="PKD/Chitinase_dom"/>
</dbReference>
<dbReference type="InterPro" id="IPR008979">
    <property type="entry name" value="Galactose-bd-like_sf"/>
</dbReference>
<dbReference type="InterPro" id="IPR011042">
    <property type="entry name" value="6-blade_b-propeller_TolB-like"/>
</dbReference>
<protein>
    <submittedName>
        <fullName evidence="5">PKD domain-containing protein</fullName>
    </submittedName>
</protein>
<dbReference type="Pfam" id="PF00395">
    <property type="entry name" value="SLH"/>
    <property type="match status" value="1"/>
</dbReference>
<name>A0A2U1ZWF5_9MICO</name>
<dbReference type="InterPro" id="IPR000601">
    <property type="entry name" value="PKD_dom"/>
</dbReference>
<dbReference type="CDD" id="cd00146">
    <property type="entry name" value="PKD"/>
    <property type="match status" value="2"/>
</dbReference>
<dbReference type="Gene3D" id="2.60.40.10">
    <property type="entry name" value="Immunoglobulins"/>
    <property type="match status" value="2"/>
</dbReference>
<evidence type="ECO:0000259" key="4">
    <source>
        <dbReference type="PROSITE" id="PS51272"/>
    </source>
</evidence>
<dbReference type="InterPro" id="IPR005084">
    <property type="entry name" value="CBM6"/>
</dbReference>
<dbReference type="Pfam" id="PF00801">
    <property type="entry name" value="PKD"/>
    <property type="match status" value="1"/>
</dbReference>
<dbReference type="Gene3D" id="2.120.10.30">
    <property type="entry name" value="TolB, C-terminal domain"/>
    <property type="match status" value="1"/>
</dbReference>
<dbReference type="PROSITE" id="PS50093">
    <property type="entry name" value="PKD"/>
    <property type="match status" value="2"/>
</dbReference>
<keyword evidence="6" id="KW-1185">Reference proteome</keyword>
<dbReference type="EMBL" id="PYHR01000002">
    <property type="protein sequence ID" value="PWD51252.1"/>
    <property type="molecule type" value="Genomic_DNA"/>
</dbReference>
<accession>A0A2U1ZWF5</accession>
<comment type="caution">
    <text evidence="5">The sequence shown here is derived from an EMBL/GenBank/DDBJ whole genome shotgun (WGS) entry which is preliminary data.</text>
</comment>
<dbReference type="Pfam" id="PF06283">
    <property type="entry name" value="ThuA"/>
    <property type="match status" value="1"/>
</dbReference>
<dbReference type="InterPro" id="IPR041542">
    <property type="entry name" value="GH43_C2"/>
</dbReference>
<dbReference type="SUPFAM" id="SSF49899">
    <property type="entry name" value="Concanavalin A-like lectins/glucanases"/>
    <property type="match status" value="2"/>
</dbReference>
<dbReference type="InterPro" id="IPR013320">
    <property type="entry name" value="ConA-like_dom_sf"/>
</dbReference>
<feature type="domain" description="PKD" evidence="2">
    <location>
        <begin position="1071"/>
        <end position="1131"/>
    </location>
</feature>
<dbReference type="InterPro" id="IPR029062">
    <property type="entry name" value="Class_I_gatase-like"/>
</dbReference>
<dbReference type="Gene3D" id="2.60.120.260">
    <property type="entry name" value="Galactose-binding domain-like"/>
    <property type="match status" value="1"/>
</dbReference>
<dbReference type="InterPro" id="IPR013783">
    <property type="entry name" value="Ig-like_fold"/>
</dbReference>